<accession>A0A2A4YKQ6</accession>
<dbReference type="InterPro" id="IPR001940">
    <property type="entry name" value="Peptidase_S1C"/>
</dbReference>
<evidence type="ECO:0000256" key="2">
    <source>
        <dbReference type="ARBA" id="ARBA00022670"/>
    </source>
</evidence>
<organism evidence="11 12">
    <name type="scientific">Aerophobetes bacterium</name>
    <dbReference type="NCBI Taxonomy" id="2030807"/>
    <lineage>
        <taxon>Bacteria</taxon>
        <taxon>Candidatus Aerophobota</taxon>
    </lineage>
</organism>
<dbReference type="CDD" id="cd10839">
    <property type="entry name" value="cpPDZ1_DegP-like"/>
    <property type="match status" value="1"/>
</dbReference>
<dbReference type="Proteomes" id="UP000217838">
    <property type="component" value="Unassembled WGS sequence"/>
</dbReference>
<dbReference type="AlphaFoldDB" id="A0A2A4YKQ6"/>
<reference evidence="12" key="1">
    <citation type="submission" date="2017-08" db="EMBL/GenBank/DDBJ databases">
        <title>A dynamic microbial community with high functional redundancy inhabits the cold, oxic subseafloor aquifer.</title>
        <authorList>
            <person name="Tully B.J."/>
            <person name="Wheat C.G."/>
            <person name="Glazer B.T."/>
            <person name="Huber J.A."/>
        </authorList>
    </citation>
    <scope>NUCLEOTIDE SEQUENCE [LARGE SCALE GENOMIC DNA]</scope>
</reference>
<feature type="chain" id="PRO_5013309023" evidence="9">
    <location>
        <begin position="24"/>
        <end position="500"/>
    </location>
</feature>
<dbReference type="EMBL" id="NVUU01000020">
    <property type="protein sequence ID" value="PCI95408.1"/>
    <property type="molecule type" value="Genomic_DNA"/>
</dbReference>
<feature type="domain" description="PDZ" evidence="10">
    <location>
        <begin position="389"/>
        <end position="467"/>
    </location>
</feature>
<dbReference type="PRINTS" id="PR00834">
    <property type="entry name" value="PROTEASES2C"/>
</dbReference>
<keyword evidence="5" id="KW-0378">Hydrolase</keyword>
<evidence type="ECO:0000256" key="7">
    <source>
        <dbReference type="PIRSR" id="PIRSR611782-1"/>
    </source>
</evidence>
<evidence type="ECO:0000313" key="12">
    <source>
        <dbReference type="Proteomes" id="UP000217838"/>
    </source>
</evidence>
<feature type="active site" description="Charge relay system" evidence="7">
    <location>
        <position position="139"/>
    </location>
</feature>
<dbReference type="Pfam" id="PF13365">
    <property type="entry name" value="Trypsin_2"/>
    <property type="match status" value="1"/>
</dbReference>
<evidence type="ECO:0000256" key="4">
    <source>
        <dbReference type="ARBA" id="ARBA00022737"/>
    </source>
</evidence>
<dbReference type="InterPro" id="IPR036034">
    <property type="entry name" value="PDZ_sf"/>
</dbReference>
<evidence type="ECO:0000313" key="11">
    <source>
        <dbReference type="EMBL" id="PCI95408.1"/>
    </source>
</evidence>
<feature type="binding site" evidence="8">
    <location>
        <position position="82"/>
    </location>
    <ligand>
        <name>substrate</name>
    </ligand>
</feature>
<gene>
    <name evidence="11" type="ORF">COB11_02305</name>
</gene>
<name>A0A2A4YKQ6_UNCAE</name>
<feature type="signal peptide" evidence="9">
    <location>
        <begin position="1"/>
        <end position="23"/>
    </location>
</feature>
<sequence length="500" mass="53678">MKKALSIICGCALIFAFSTSAFALPAAIEKVLFSKSKEEEKTVASSCSSCGSKGKSIAKQLSRAFTQTAKKAIPSVVFIRVEASYENEAYSEDPYGFFNDEFFNRFFGKPSKPQKPQAQISQGSGFIVSKDGYIMTNYHVVANAKQMTVVLQNGDNNEYTATLVGGDPQTDVAVIKISHPDGRTFPYLDFGDSEEVEVGEWVVAVGNPFQLEASVTVGVISAKGRQNLKITELEDFIQTDAAINPGNSGGPLLDLDGDVIGINTAIVSRSGGYMGIGFAIPSNMAQNVYRQIVDKGSVSRGFLGVSLQPIDKDLAEALNMDRAEGALVADVVEDSPASRAGVKQGDVILEVGGNLIKSPANIRNEVMLNEPGKVVTLKINRKGKIVLLQVTLGSYSKSSQMMSENAQLLGITVENLSSENIKRFNLVTNDEGVVITDVKQGSMGAKIGLKPGFIVLSLNQKKINNVSDFNEALGSIEKGKKVLILVKHGDMARFFSLTMN</sequence>
<evidence type="ECO:0000256" key="3">
    <source>
        <dbReference type="ARBA" id="ARBA00022729"/>
    </source>
</evidence>
<dbReference type="Gene3D" id="2.40.10.120">
    <property type="match status" value="1"/>
</dbReference>
<dbReference type="SMART" id="SM00228">
    <property type="entry name" value="PDZ"/>
    <property type="match status" value="2"/>
</dbReference>
<dbReference type="InterPro" id="IPR011782">
    <property type="entry name" value="Pept_S1C_Do"/>
</dbReference>
<keyword evidence="3 9" id="KW-0732">Signal</keyword>
<dbReference type="SUPFAM" id="SSF50156">
    <property type="entry name" value="PDZ domain-like"/>
    <property type="match status" value="2"/>
</dbReference>
<evidence type="ECO:0000256" key="8">
    <source>
        <dbReference type="PIRSR" id="PIRSR611782-2"/>
    </source>
</evidence>
<dbReference type="InterPro" id="IPR009003">
    <property type="entry name" value="Peptidase_S1_PA"/>
</dbReference>
<evidence type="ECO:0000256" key="5">
    <source>
        <dbReference type="ARBA" id="ARBA00022801"/>
    </source>
</evidence>
<keyword evidence="6" id="KW-0720">Serine protease</keyword>
<dbReference type="NCBIfam" id="TIGR02037">
    <property type="entry name" value="degP_htrA_DO"/>
    <property type="match status" value="1"/>
</dbReference>
<dbReference type="Pfam" id="PF13180">
    <property type="entry name" value="PDZ_2"/>
    <property type="match status" value="2"/>
</dbReference>
<dbReference type="PANTHER" id="PTHR22939">
    <property type="entry name" value="SERINE PROTEASE FAMILY S1C HTRA-RELATED"/>
    <property type="match status" value="1"/>
</dbReference>
<evidence type="ECO:0000256" key="9">
    <source>
        <dbReference type="SAM" id="SignalP"/>
    </source>
</evidence>
<evidence type="ECO:0000256" key="6">
    <source>
        <dbReference type="ARBA" id="ARBA00022825"/>
    </source>
</evidence>
<evidence type="ECO:0000256" key="1">
    <source>
        <dbReference type="ARBA" id="ARBA00010541"/>
    </source>
</evidence>
<feature type="binding site" evidence="8">
    <location>
        <position position="171"/>
    </location>
    <ligand>
        <name>substrate</name>
    </ligand>
</feature>
<dbReference type="PROSITE" id="PS50106">
    <property type="entry name" value="PDZ"/>
    <property type="match status" value="2"/>
</dbReference>
<feature type="binding site" evidence="8">
    <location>
        <begin position="246"/>
        <end position="248"/>
    </location>
    <ligand>
        <name>substrate</name>
    </ligand>
</feature>
<proteinExistence type="inferred from homology"/>
<feature type="binding site" evidence="8">
    <location>
        <position position="139"/>
    </location>
    <ligand>
        <name>substrate</name>
    </ligand>
</feature>
<evidence type="ECO:0000259" key="10">
    <source>
        <dbReference type="PROSITE" id="PS50106"/>
    </source>
</evidence>
<comment type="caution">
    <text evidence="11">The sequence shown here is derived from an EMBL/GenBank/DDBJ whole genome shotgun (WGS) entry which is preliminary data.</text>
</comment>
<feature type="active site" description="Charge relay system" evidence="7">
    <location>
        <position position="248"/>
    </location>
</feature>
<feature type="active site" description="Charge relay system" evidence="7">
    <location>
        <position position="171"/>
    </location>
</feature>
<dbReference type="GO" id="GO:0006508">
    <property type="term" value="P:proteolysis"/>
    <property type="evidence" value="ECO:0007669"/>
    <property type="project" value="UniProtKB-KW"/>
</dbReference>
<keyword evidence="2" id="KW-0645">Protease</keyword>
<feature type="domain" description="PDZ" evidence="10">
    <location>
        <begin position="292"/>
        <end position="383"/>
    </location>
</feature>
<keyword evidence="4" id="KW-0677">Repeat</keyword>
<dbReference type="Gene3D" id="2.30.42.10">
    <property type="match status" value="2"/>
</dbReference>
<dbReference type="SUPFAM" id="SSF50494">
    <property type="entry name" value="Trypsin-like serine proteases"/>
    <property type="match status" value="1"/>
</dbReference>
<protein>
    <submittedName>
        <fullName evidence="11">Serine peptidase</fullName>
    </submittedName>
</protein>
<dbReference type="PANTHER" id="PTHR22939:SF129">
    <property type="entry name" value="SERINE PROTEASE HTRA2, MITOCHONDRIAL"/>
    <property type="match status" value="1"/>
</dbReference>
<dbReference type="GO" id="GO:0004252">
    <property type="term" value="F:serine-type endopeptidase activity"/>
    <property type="evidence" value="ECO:0007669"/>
    <property type="project" value="InterPro"/>
</dbReference>
<comment type="similarity">
    <text evidence="1">Belongs to the peptidase S1C family.</text>
</comment>
<dbReference type="InterPro" id="IPR001478">
    <property type="entry name" value="PDZ"/>
</dbReference>